<dbReference type="Gene3D" id="1.20.1070.10">
    <property type="entry name" value="Rhodopsin 7-helix transmembrane proteins"/>
    <property type="match status" value="2"/>
</dbReference>
<dbReference type="InterPro" id="IPR017452">
    <property type="entry name" value="GPCR_Rhodpsn_7TM"/>
</dbReference>
<evidence type="ECO:0000256" key="6">
    <source>
        <dbReference type="ARBA" id="ARBA00023136"/>
    </source>
</evidence>
<evidence type="ECO:0000256" key="8">
    <source>
        <dbReference type="ARBA" id="ARBA00023180"/>
    </source>
</evidence>
<evidence type="ECO:0000256" key="3">
    <source>
        <dbReference type="ARBA" id="ARBA00022692"/>
    </source>
</evidence>
<feature type="compositionally biased region" description="Polar residues" evidence="10">
    <location>
        <begin position="594"/>
        <end position="605"/>
    </location>
</feature>
<evidence type="ECO:0000256" key="2">
    <source>
        <dbReference type="ARBA" id="ARBA00022475"/>
    </source>
</evidence>
<keyword evidence="7" id="KW-0675">Receptor</keyword>
<evidence type="ECO:0000256" key="5">
    <source>
        <dbReference type="ARBA" id="ARBA00023040"/>
    </source>
</evidence>
<feature type="compositionally biased region" description="Low complexity" evidence="10">
    <location>
        <begin position="711"/>
        <end position="720"/>
    </location>
</feature>
<feature type="transmembrane region" description="Helical" evidence="11">
    <location>
        <begin position="383"/>
        <end position="412"/>
    </location>
</feature>
<feature type="transmembrane region" description="Helical" evidence="11">
    <location>
        <begin position="432"/>
        <end position="451"/>
    </location>
</feature>
<keyword evidence="8" id="KW-0325">Glycoprotein</keyword>
<feature type="region of interest" description="Disordered" evidence="10">
    <location>
        <begin position="708"/>
        <end position="776"/>
    </location>
</feature>
<dbReference type="InterPro" id="IPR000276">
    <property type="entry name" value="GPCR_Rhodpsn"/>
</dbReference>
<feature type="transmembrane region" description="Helical" evidence="11">
    <location>
        <begin position="663"/>
        <end position="684"/>
    </location>
</feature>
<evidence type="ECO:0000256" key="7">
    <source>
        <dbReference type="ARBA" id="ARBA00023170"/>
    </source>
</evidence>
<keyword evidence="3 11" id="KW-0812">Transmembrane</keyword>
<dbReference type="PANTHER" id="PTHR24246">
    <property type="entry name" value="OLFACTORY RECEPTOR AND ADENOSINE RECEPTOR"/>
    <property type="match status" value="1"/>
</dbReference>
<feature type="chain" id="PRO_5045039427" description="G-protein coupled receptors family 1 profile domain-containing protein" evidence="12">
    <location>
        <begin position="32"/>
        <end position="776"/>
    </location>
</feature>
<evidence type="ECO:0000256" key="9">
    <source>
        <dbReference type="ARBA" id="ARBA00023224"/>
    </source>
</evidence>
<dbReference type="PRINTS" id="PR00237">
    <property type="entry name" value="GPCRRHODOPSN"/>
</dbReference>
<feature type="transmembrane region" description="Helical" evidence="11">
    <location>
        <begin position="471"/>
        <end position="495"/>
    </location>
</feature>
<evidence type="ECO:0000259" key="13">
    <source>
        <dbReference type="PROSITE" id="PS50262"/>
    </source>
</evidence>
<evidence type="ECO:0000256" key="11">
    <source>
        <dbReference type="SAM" id="Phobius"/>
    </source>
</evidence>
<comment type="subcellular location">
    <subcellularLocation>
        <location evidence="1">Cell membrane</location>
        <topology evidence="1">Multi-pass membrane protein</topology>
    </subcellularLocation>
</comment>
<evidence type="ECO:0000313" key="14">
    <source>
        <dbReference type="EMBL" id="CAK8692309.1"/>
    </source>
</evidence>
<accession>A0ABP0GNS9</accession>
<feature type="region of interest" description="Disordered" evidence="10">
    <location>
        <begin position="577"/>
        <end position="605"/>
    </location>
</feature>
<dbReference type="EMBL" id="CAWYQH010000130">
    <property type="protein sequence ID" value="CAK8692309.1"/>
    <property type="molecule type" value="Genomic_DNA"/>
</dbReference>
<dbReference type="Pfam" id="PF00001">
    <property type="entry name" value="7tm_1"/>
    <property type="match status" value="1"/>
</dbReference>
<dbReference type="SUPFAM" id="SSF81321">
    <property type="entry name" value="Family A G protein-coupled receptor-like"/>
    <property type="match status" value="1"/>
</dbReference>
<dbReference type="CDD" id="cd00637">
    <property type="entry name" value="7tm_classA_rhodopsin-like"/>
    <property type="match status" value="1"/>
</dbReference>
<dbReference type="PANTHER" id="PTHR24246:SF27">
    <property type="entry name" value="ADENOSINE RECEPTOR, ISOFORM A"/>
    <property type="match status" value="1"/>
</dbReference>
<sequence length="776" mass="88185">MDDLLSEQTPKLIFFFIFALTIYQSMQHAEGQQDQISTVERVKVSDDLIEMIKARNVILANPDNISIVASTPITEISSTQLTQSTAFTTEPWSAVPDNFTFCNKKPKFKLGSGSIITFMLRLKLCQFMARKPWFEEACEDREYNITDYYSAVYAKFCQPYAFLDRCKGIGEEKKNHSDNSLQFLQRWMRQRKIKLWEVNATLGRQNSSSFVFFDTNYCNSIESYFYSLEENDTRTEKSTTDRNEQDAPFSNVQYTEWFLTYRPFCESVACGVSLKDYKDASLTAYDCATDSCRPAIVFVMVFDSILALVIVVANVLVLLVAARTPIMRNIPGYFKISLAVADLIVGVFVLPGSVYHHHVLSMEALPYRQEGQMPHATDYFNQYYLNFMGFFTVLSFSVSVYTMGAASMDRYLAITRPFRYRQGKYLTTQRSVVVFVVIWLFGILLGIYPVFTRHHYTISALGLTLSTGMTAIVVYAMTLGLPLLAVWCINGLMLSQVCREGKRRRSMSAKHMTANRTVSERVEPECRKVVSSAYYGNNNLSRLPTTDTTVNDDVFEDANKLSKNRIRSVVDKFKNIRKSKNEQTVPSRGVKPSLQKTSSSMSNTDNVERRLAKTLAVMIGAFTIALLPGIIVLSIQPALGAFISPQSFPKSYSSYAANVYMSAEYVASRLFLSNSFWNCIIYSIRNRHFRRALVDSFICNEEHRRHRRQSASRTISSSSSKINPKGKQLKKMASSDSWFGGQSNAEIRRDTQVWDLSNSSRKNSDESKTGSNIPPK</sequence>
<evidence type="ECO:0000256" key="12">
    <source>
        <dbReference type="SAM" id="SignalP"/>
    </source>
</evidence>
<gene>
    <name evidence="14" type="ORF">CVLEPA_LOCUS25030</name>
</gene>
<keyword evidence="9" id="KW-0807">Transducer</keyword>
<keyword evidence="2" id="KW-1003">Cell membrane</keyword>
<keyword evidence="4 11" id="KW-1133">Transmembrane helix</keyword>
<keyword evidence="12" id="KW-0732">Signal</keyword>
<feature type="compositionally biased region" description="Polar residues" evidence="10">
    <location>
        <begin position="734"/>
        <end position="745"/>
    </location>
</feature>
<evidence type="ECO:0000256" key="4">
    <source>
        <dbReference type="ARBA" id="ARBA00022989"/>
    </source>
</evidence>
<organism evidence="14 15">
    <name type="scientific">Clavelina lepadiformis</name>
    <name type="common">Light-bulb sea squirt</name>
    <name type="synonym">Ascidia lepadiformis</name>
    <dbReference type="NCBI Taxonomy" id="159417"/>
    <lineage>
        <taxon>Eukaryota</taxon>
        <taxon>Metazoa</taxon>
        <taxon>Chordata</taxon>
        <taxon>Tunicata</taxon>
        <taxon>Ascidiacea</taxon>
        <taxon>Aplousobranchia</taxon>
        <taxon>Clavelinidae</taxon>
        <taxon>Clavelina</taxon>
    </lineage>
</organism>
<dbReference type="PROSITE" id="PS50262">
    <property type="entry name" value="G_PROTEIN_RECEP_F1_2"/>
    <property type="match status" value="1"/>
</dbReference>
<keyword evidence="5" id="KW-0297">G-protein coupled receptor</keyword>
<feature type="domain" description="G-protein coupled receptors family 1 profile" evidence="13">
    <location>
        <begin position="313"/>
        <end position="682"/>
    </location>
</feature>
<comment type="caution">
    <text evidence="14">The sequence shown here is derived from an EMBL/GenBank/DDBJ whole genome shotgun (WGS) entry which is preliminary data.</text>
</comment>
<protein>
    <recommendedName>
        <fullName evidence="13">G-protein coupled receptors family 1 profile domain-containing protein</fullName>
    </recommendedName>
</protein>
<reference evidence="14 15" key="1">
    <citation type="submission" date="2024-02" db="EMBL/GenBank/DDBJ databases">
        <authorList>
            <person name="Daric V."/>
            <person name="Darras S."/>
        </authorList>
    </citation>
    <scope>NUCLEOTIDE SEQUENCE [LARGE SCALE GENOMIC DNA]</scope>
</reference>
<evidence type="ECO:0000313" key="15">
    <source>
        <dbReference type="Proteomes" id="UP001642483"/>
    </source>
</evidence>
<keyword evidence="6 11" id="KW-0472">Membrane</keyword>
<name>A0ABP0GNS9_CLALP</name>
<evidence type="ECO:0000256" key="10">
    <source>
        <dbReference type="SAM" id="MobiDB-lite"/>
    </source>
</evidence>
<keyword evidence="15" id="KW-1185">Reference proteome</keyword>
<dbReference type="Proteomes" id="UP001642483">
    <property type="component" value="Unassembled WGS sequence"/>
</dbReference>
<feature type="transmembrane region" description="Helical" evidence="11">
    <location>
        <begin position="333"/>
        <end position="355"/>
    </location>
</feature>
<evidence type="ECO:0000256" key="1">
    <source>
        <dbReference type="ARBA" id="ARBA00004651"/>
    </source>
</evidence>
<feature type="transmembrane region" description="Helical" evidence="11">
    <location>
        <begin position="615"/>
        <end position="643"/>
    </location>
</feature>
<feature type="signal peptide" evidence="12">
    <location>
        <begin position="1"/>
        <end position="31"/>
    </location>
</feature>
<proteinExistence type="predicted"/>
<feature type="transmembrane region" description="Helical" evidence="11">
    <location>
        <begin position="295"/>
        <end position="321"/>
    </location>
</feature>